<comment type="similarity">
    <text evidence="7">Belongs to the autoinducer synthase family.</text>
</comment>
<dbReference type="EMBL" id="AOLV01000008">
    <property type="protein sequence ID" value="EPX87221.1"/>
    <property type="molecule type" value="Genomic_DNA"/>
</dbReference>
<keyword evidence="3" id="KW-0808">Transferase</keyword>
<comment type="caution">
    <text evidence="8">The sequence shown here is derived from an EMBL/GenBank/DDBJ whole genome shotgun (WGS) entry which is preliminary data.</text>
</comment>
<evidence type="ECO:0000256" key="6">
    <source>
        <dbReference type="ARBA" id="ARBA00048576"/>
    </source>
</evidence>
<protein>
    <recommendedName>
        <fullName evidence="1">acyl-homoserine-lactone synthase</fullName>
        <ecNumber evidence="1">2.3.1.184</ecNumber>
    </recommendedName>
</protein>
<dbReference type="STRING" id="1123069.ruthe_00618"/>
<dbReference type="PROSITE" id="PS51187">
    <property type="entry name" value="AUTOINDUCER_SYNTH_2"/>
    <property type="match status" value="1"/>
</dbReference>
<accession>S9R0R0</accession>
<reference evidence="8 9" key="1">
    <citation type="journal article" date="2013" name="Stand. Genomic Sci.">
        <title>Genome sequence of the reddish-pigmented Rubellimicrobium thermophilum type strain (DSM 16684(T)), a member of the Roseobacter clade.</title>
        <authorList>
            <person name="Fiebig A."/>
            <person name="Riedel T."/>
            <person name="Gronow S."/>
            <person name="Petersen J."/>
            <person name="Klenk H.P."/>
            <person name="Goker M."/>
        </authorList>
    </citation>
    <scope>NUCLEOTIDE SEQUENCE [LARGE SCALE GENOMIC DNA]</scope>
    <source>
        <strain evidence="8 9">DSM 16684</strain>
    </source>
</reference>
<dbReference type="GO" id="GO:0009372">
    <property type="term" value="P:quorum sensing"/>
    <property type="evidence" value="ECO:0007669"/>
    <property type="project" value="UniProtKB-UniRule"/>
</dbReference>
<dbReference type="InterPro" id="IPR018311">
    <property type="entry name" value="Autoind_synth_CS"/>
</dbReference>
<dbReference type="PROSITE" id="PS00949">
    <property type="entry name" value="AUTOINDUCER_SYNTH_1"/>
    <property type="match status" value="1"/>
</dbReference>
<evidence type="ECO:0000256" key="4">
    <source>
        <dbReference type="ARBA" id="ARBA00022691"/>
    </source>
</evidence>
<dbReference type="Pfam" id="PF00765">
    <property type="entry name" value="Autoind_synth"/>
    <property type="match status" value="1"/>
</dbReference>
<sequence length="225" mass="24842">MENVTFNMAGLHRHGSAFYDYLRLRKAFFVDRLGWDIPHDDEAEMDQYDNPRAWYSLVLDDAGCVVGGARCMPTTARWGVHTYMLRDAVEGRLGSIPPTVMHQVIETPAVWECTRLVISDALSRAADRSLCLSLICEGLVEIAASQGARELISLSPVTLMRTLRQLGFAAERRGDSYFNDGDGRHYAVLSMPACPASPHHAIPAGMLVAAAHRARPRALHAPQTV</sequence>
<dbReference type="EC" id="2.3.1.184" evidence="1"/>
<evidence type="ECO:0000256" key="1">
    <source>
        <dbReference type="ARBA" id="ARBA00012340"/>
    </source>
</evidence>
<keyword evidence="9" id="KW-1185">Reference proteome</keyword>
<dbReference type="RefSeq" id="WP_021096725.1">
    <property type="nucleotide sequence ID" value="NZ_KE557320.1"/>
</dbReference>
<organism evidence="8 9">
    <name type="scientific">Rubellimicrobium thermophilum DSM 16684</name>
    <dbReference type="NCBI Taxonomy" id="1123069"/>
    <lineage>
        <taxon>Bacteria</taxon>
        <taxon>Pseudomonadati</taxon>
        <taxon>Pseudomonadota</taxon>
        <taxon>Alphaproteobacteria</taxon>
        <taxon>Rhodobacterales</taxon>
        <taxon>Roseobacteraceae</taxon>
        <taxon>Rubellimicrobium</taxon>
    </lineage>
</organism>
<name>S9R0R0_9RHOB</name>
<dbReference type="GO" id="GO:0061579">
    <property type="term" value="F:N-acyl homoserine lactone synthase activity"/>
    <property type="evidence" value="ECO:0007669"/>
    <property type="project" value="UniProtKB-EC"/>
</dbReference>
<dbReference type="Gene3D" id="3.40.630.30">
    <property type="match status" value="1"/>
</dbReference>
<dbReference type="AlphaFoldDB" id="S9R0R0"/>
<dbReference type="InterPro" id="IPR001690">
    <property type="entry name" value="Autoind_synthase"/>
</dbReference>
<dbReference type="GO" id="GO:0007165">
    <property type="term" value="P:signal transduction"/>
    <property type="evidence" value="ECO:0007669"/>
    <property type="project" value="TreeGrafter"/>
</dbReference>
<evidence type="ECO:0000313" key="9">
    <source>
        <dbReference type="Proteomes" id="UP000015346"/>
    </source>
</evidence>
<evidence type="ECO:0000256" key="5">
    <source>
        <dbReference type="ARBA" id="ARBA00022929"/>
    </source>
</evidence>
<dbReference type="InterPro" id="IPR016181">
    <property type="entry name" value="Acyl_CoA_acyltransferase"/>
</dbReference>
<gene>
    <name evidence="8" type="ORF">ruthe_00618</name>
</gene>
<dbReference type="SUPFAM" id="SSF55729">
    <property type="entry name" value="Acyl-CoA N-acyltransferases (Nat)"/>
    <property type="match status" value="1"/>
</dbReference>
<keyword evidence="5 7" id="KW-0071">Autoinducer synthesis</keyword>
<keyword evidence="4" id="KW-0949">S-adenosyl-L-methionine</keyword>
<keyword evidence="2 7" id="KW-0673">Quorum sensing</keyword>
<dbReference type="PANTHER" id="PTHR39322">
    <property type="entry name" value="ACYL-HOMOSERINE-LACTONE SYNTHASE"/>
    <property type="match status" value="1"/>
</dbReference>
<evidence type="ECO:0000313" key="8">
    <source>
        <dbReference type="EMBL" id="EPX87221.1"/>
    </source>
</evidence>
<dbReference type="HOGENOM" id="CLU_085711_1_0_5"/>
<comment type="catalytic activity">
    <reaction evidence="6">
        <text>a fatty acyl-[ACP] + S-adenosyl-L-methionine = an N-acyl-L-homoserine lactone + S-methyl-5'-thioadenosine + holo-[ACP] + H(+)</text>
        <dbReference type="Rhea" id="RHEA:10096"/>
        <dbReference type="Rhea" id="RHEA-COMP:9685"/>
        <dbReference type="Rhea" id="RHEA-COMP:14125"/>
        <dbReference type="ChEBI" id="CHEBI:15378"/>
        <dbReference type="ChEBI" id="CHEBI:17509"/>
        <dbReference type="ChEBI" id="CHEBI:55474"/>
        <dbReference type="ChEBI" id="CHEBI:59789"/>
        <dbReference type="ChEBI" id="CHEBI:64479"/>
        <dbReference type="ChEBI" id="CHEBI:138651"/>
        <dbReference type="EC" id="2.3.1.184"/>
    </reaction>
</comment>
<evidence type="ECO:0000256" key="2">
    <source>
        <dbReference type="ARBA" id="ARBA00022654"/>
    </source>
</evidence>
<proteinExistence type="inferred from homology"/>
<dbReference type="OrthoDB" id="6169313at2"/>
<dbReference type="Proteomes" id="UP000015346">
    <property type="component" value="Unassembled WGS sequence"/>
</dbReference>
<evidence type="ECO:0000256" key="3">
    <source>
        <dbReference type="ARBA" id="ARBA00022679"/>
    </source>
</evidence>
<evidence type="ECO:0000256" key="7">
    <source>
        <dbReference type="PROSITE-ProRule" id="PRU00533"/>
    </source>
</evidence>
<dbReference type="PANTHER" id="PTHR39322:SF1">
    <property type="entry name" value="ISOVALERYL-HOMOSERINE LACTONE SYNTHASE"/>
    <property type="match status" value="1"/>
</dbReference>